<gene>
    <name evidence="1" type="ORF">NKI27_15625</name>
</gene>
<organism evidence="1 2">
    <name type="scientific">Alkalimarinus alittae</name>
    <dbReference type="NCBI Taxonomy" id="2961619"/>
    <lineage>
        <taxon>Bacteria</taxon>
        <taxon>Pseudomonadati</taxon>
        <taxon>Pseudomonadota</taxon>
        <taxon>Gammaproteobacteria</taxon>
        <taxon>Alteromonadales</taxon>
        <taxon>Alteromonadaceae</taxon>
        <taxon>Alkalimarinus</taxon>
    </lineage>
</organism>
<reference evidence="1" key="1">
    <citation type="submission" date="2022-06" db="EMBL/GenBank/DDBJ databases">
        <title>Alkalimarinus sp. nov., isolated from gut of a Alitta virens.</title>
        <authorList>
            <person name="Yang A.I."/>
            <person name="Shin N.-R."/>
        </authorList>
    </citation>
    <scope>NUCLEOTIDE SEQUENCE</scope>
    <source>
        <strain evidence="1">A2M4</strain>
    </source>
</reference>
<name>A0ABY6N0D0_9ALTE</name>
<evidence type="ECO:0000313" key="2">
    <source>
        <dbReference type="Proteomes" id="UP001163739"/>
    </source>
</evidence>
<dbReference type="EMBL" id="CP100390">
    <property type="protein sequence ID" value="UZE95485.1"/>
    <property type="molecule type" value="Genomic_DNA"/>
</dbReference>
<accession>A0ABY6N0D0</accession>
<dbReference type="RefSeq" id="WP_265046974.1">
    <property type="nucleotide sequence ID" value="NZ_CP100390.1"/>
</dbReference>
<dbReference type="Proteomes" id="UP001163739">
    <property type="component" value="Chromosome"/>
</dbReference>
<keyword evidence="2" id="KW-1185">Reference proteome</keyword>
<proteinExistence type="predicted"/>
<protein>
    <submittedName>
        <fullName evidence="1">Uncharacterized protein</fullName>
    </submittedName>
</protein>
<evidence type="ECO:0000313" key="1">
    <source>
        <dbReference type="EMBL" id="UZE95485.1"/>
    </source>
</evidence>
<sequence>MLKQMRQWQNALTLTLVLICVGIGLSHNIEAALALDHGEHCSICISGNTPPVTISDATLVNTAINCAVFETSRPTPAYPIALWPDYSSRAPPLV</sequence>